<reference evidence="2" key="2">
    <citation type="journal article" date="2015" name="Fish Shellfish Immunol.">
        <title>Early steps in the European eel (Anguilla anguilla)-Vibrio vulnificus interaction in the gills: Role of the RtxA13 toxin.</title>
        <authorList>
            <person name="Callol A."/>
            <person name="Pajuelo D."/>
            <person name="Ebbesson L."/>
            <person name="Teles M."/>
            <person name="MacKenzie S."/>
            <person name="Amaro C."/>
        </authorList>
    </citation>
    <scope>NUCLEOTIDE SEQUENCE</scope>
</reference>
<protein>
    <submittedName>
        <fullName evidence="2">Uncharacterized protein</fullName>
    </submittedName>
</protein>
<evidence type="ECO:0000256" key="1">
    <source>
        <dbReference type="SAM" id="MobiDB-lite"/>
    </source>
</evidence>
<evidence type="ECO:0000313" key="2">
    <source>
        <dbReference type="EMBL" id="JAH66842.1"/>
    </source>
</evidence>
<reference evidence="2" key="1">
    <citation type="submission" date="2014-11" db="EMBL/GenBank/DDBJ databases">
        <authorList>
            <person name="Amaro Gonzalez C."/>
        </authorList>
    </citation>
    <scope>NUCLEOTIDE SEQUENCE</scope>
</reference>
<name>A0A0E9UM25_ANGAN</name>
<dbReference type="EMBL" id="GBXM01041735">
    <property type="protein sequence ID" value="JAH66842.1"/>
    <property type="molecule type" value="Transcribed_RNA"/>
</dbReference>
<organism evidence="2">
    <name type="scientific">Anguilla anguilla</name>
    <name type="common">European freshwater eel</name>
    <name type="synonym">Muraena anguilla</name>
    <dbReference type="NCBI Taxonomy" id="7936"/>
    <lineage>
        <taxon>Eukaryota</taxon>
        <taxon>Metazoa</taxon>
        <taxon>Chordata</taxon>
        <taxon>Craniata</taxon>
        <taxon>Vertebrata</taxon>
        <taxon>Euteleostomi</taxon>
        <taxon>Actinopterygii</taxon>
        <taxon>Neopterygii</taxon>
        <taxon>Teleostei</taxon>
        <taxon>Anguilliformes</taxon>
        <taxon>Anguillidae</taxon>
        <taxon>Anguilla</taxon>
    </lineage>
</organism>
<proteinExistence type="predicted"/>
<sequence length="30" mass="3163">MADTNHIADPPPPPSPHLANSLWKPVSTGN</sequence>
<accession>A0A0E9UM25</accession>
<feature type="region of interest" description="Disordered" evidence="1">
    <location>
        <begin position="1"/>
        <end position="30"/>
    </location>
</feature>
<dbReference type="AlphaFoldDB" id="A0A0E9UM25"/>